<dbReference type="PANTHER" id="PTHR48069">
    <property type="entry name" value="DIHYDROFOLATE REDUCTASE"/>
    <property type="match status" value="1"/>
</dbReference>
<dbReference type="EC" id="1.5.1.3" evidence="3 8"/>
<keyword evidence="6 8" id="KW-0560">Oxidoreductase</keyword>
<accession>A0A2N3PW21</accession>
<reference evidence="12" key="1">
    <citation type="submission" date="2017-12" db="EMBL/GenBank/DDBJ databases">
        <title>Draft genome sequence of Telmatospirillum siberiense 26-4b1T, an acidotolerant peatland alphaproteobacterium potentially involved in sulfur cycling.</title>
        <authorList>
            <person name="Hausmann B."/>
            <person name="Pjevac P."/>
            <person name="Schreck K."/>
            <person name="Herbold C.W."/>
            <person name="Daims H."/>
            <person name="Wagner M."/>
            <person name="Pester M."/>
            <person name="Loy A."/>
        </authorList>
    </citation>
    <scope>NUCLEOTIDE SEQUENCE [LARGE SCALE GENOMIC DNA]</scope>
    <source>
        <strain evidence="12">26-4b1</strain>
    </source>
</reference>
<comment type="pathway">
    <text evidence="1 8">Cofactor biosynthesis; tetrahydrofolate biosynthesis; 5,6,7,8-tetrahydrofolate from 7,8-dihydrofolate: step 1/1.</text>
</comment>
<comment type="caution">
    <text evidence="11">The sequence shown here is derived from an EMBL/GenBank/DDBJ whole genome shotgun (WGS) entry which is preliminary data.</text>
</comment>
<protein>
    <recommendedName>
        <fullName evidence="3 8">Dihydrofolate reductase</fullName>
        <ecNumber evidence="3 8">1.5.1.3</ecNumber>
    </recommendedName>
</protein>
<dbReference type="Gene3D" id="3.40.430.10">
    <property type="entry name" value="Dihydrofolate Reductase, subunit A"/>
    <property type="match status" value="1"/>
</dbReference>
<dbReference type="RefSeq" id="WP_101250642.1">
    <property type="nucleotide sequence ID" value="NZ_PIUM01000010.1"/>
</dbReference>
<dbReference type="InterPro" id="IPR024072">
    <property type="entry name" value="DHFR-like_dom_sf"/>
</dbReference>
<evidence type="ECO:0000256" key="1">
    <source>
        <dbReference type="ARBA" id="ARBA00004903"/>
    </source>
</evidence>
<dbReference type="GO" id="GO:0006730">
    <property type="term" value="P:one-carbon metabolic process"/>
    <property type="evidence" value="ECO:0007669"/>
    <property type="project" value="UniProtKB-KW"/>
</dbReference>
<dbReference type="GO" id="GO:0005829">
    <property type="term" value="C:cytosol"/>
    <property type="evidence" value="ECO:0007669"/>
    <property type="project" value="TreeGrafter"/>
</dbReference>
<evidence type="ECO:0000256" key="6">
    <source>
        <dbReference type="ARBA" id="ARBA00023002"/>
    </source>
</evidence>
<dbReference type="InterPro" id="IPR012259">
    <property type="entry name" value="DHFR"/>
</dbReference>
<comment type="function">
    <text evidence="7 8">Key enzyme in folate metabolism. Catalyzes an essential reaction for de novo glycine and purine synthesis, and for DNA precursor synthesis.</text>
</comment>
<comment type="catalytic activity">
    <reaction evidence="8">
        <text>(6S)-5,6,7,8-tetrahydrofolate + NADP(+) = 7,8-dihydrofolate + NADPH + H(+)</text>
        <dbReference type="Rhea" id="RHEA:15009"/>
        <dbReference type="ChEBI" id="CHEBI:15378"/>
        <dbReference type="ChEBI" id="CHEBI:57451"/>
        <dbReference type="ChEBI" id="CHEBI:57453"/>
        <dbReference type="ChEBI" id="CHEBI:57783"/>
        <dbReference type="ChEBI" id="CHEBI:58349"/>
        <dbReference type="EC" id="1.5.1.3"/>
    </reaction>
</comment>
<dbReference type="Pfam" id="PF00186">
    <property type="entry name" value="DHFR_1"/>
    <property type="match status" value="1"/>
</dbReference>
<dbReference type="OrthoDB" id="9804315at2"/>
<dbReference type="AlphaFoldDB" id="A0A2N3PW21"/>
<dbReference type="PROSITE" id="PS51330">
    <property type="entry name" value="DHFR_2"/>
    <property type="match status" value="1"/>
</dbReference>
<name>A0A2N3PW21_9PROT</name>
<organism evidence="11 12">
    <name type="scientific">Telmatospirillum siberiense</name>
    <dbReference type="NCBI Taxonomy" id="382514"/>
    <lineage>
        <taxon>Bacteria</taxon>
        <taxon>Pseudomonadati</taxon>
        <taxon>Pseudomonadota</taxon>
        <taxon>Alphaproteobacteria</taxon>
        <taxon>Rhodospirillales</taxon>
        <taxon>Rhodospirillaceae</taxon>
        <taxon>Telmatospirillum</taxon>
    </lineage>
</organism>
<feature type="domain" description="DHFR" evidence="10">
    <location>
        <begin position="1"/>
        <end position="160"/>
    </location>
</feature>
<keyword evidence="5 8" id="KW-0521">NADP</keyword>
<evidence type="ECO:0000256" key="5">
    <source>
        <dbReference type="ARBA" id="ARBA00022857"/>
    </source>
</evidence>
<keyword evidence="4 8" id="KW-0554">One-carbon metabolism</keyword>
<dbReference type="UniPathway" id="UPA00077">
    <property type="reaction ID" value="UER00158"/>
</dbReference>
<dbReference type="PROSITE" id="PS00075">
    <property type="entry name" value="DHFR_1"/>
    <property type="match status" value="1"/>
</dbReference>
<proteinExistence type="inferred from homology"/>
<evidence type="ECO:0000256" key="8">
    <source>
        <dbReference type="PIRNR" id="PIRNR000194"/>
    </source>
</evidence>
<evidence type="ECO:0000313" key="11">
    <source>
        <dbReference type="EMBL" id="PKU24606.1"/>
    </source>
</evidence>
<dbReference type="SUPFAM" id="SSF53597">
    <property type="entry name" value="Dihydrofolate reductase-like"/>
    <property type="match status" value="1"/>
</dbReference>
<dbReference type="GO" id="GO:0046655">
    <property type="term" value="P:folic acid metabolic process"/>
    <property type="evidence" value="ECO:0007669"/>
    <property type="project" value="TreeGrafter"/>
</dbReference>
<dbReference type="InterPro" id="IPR001796">
    <property type="entry name" value="DHFR_dom"/>
</dbReference>
<dbReference type="Proteomes" id="UP000233293">
    <property type="component" value="Unassembled WGS sequence"/>
</dbReference>
<dbReference type="CDD" id="cd00209">
    <property type="entry name" value="DHFR"/>
    <property type="match status" value="1"/>
</dbReference>
<dbReference type="PIRSF" id="PIRSF000194">
    <property type="entry name" value="DHFR"/>
    <property type="match status" value="1"/>
</dbReference>
<sequence length="160" mass="17707">MLSLIVAAAANGVIGRDNQLPWHNPEDLRYFKRVTMGKPLVMGRKTHQSIGRPLPGRPNIVVTRDPAWTAEGVHIAHSLEQALDMAGALAAGGEIMVIGGAELFNAALDQADRLYLTEVHRDYEGDVFFPMPDPASWREVSREEHPGDPAYGFVVLERRR</sequence>
<evidence type="ECO:0000256" key="3">
    <source>
        <dbReference type="ARBA" id="ARBA00012856"/>
    </source>
</evidence>
<dbReference type="GO" id="GO:0070401">
    <property type="term" value="F:NADP+ binding"/>
    <property type="evidence" value="ECO:0007669"/>
    <property type="project" value="UniProtKB-ARBA"/>
</dbReference>
<dbReference type="GO" id="GO:0046654">
    <property type="term" value="P:tetrahydrofolate biosynthetic process"/>
    <property type="evidence" value="ECO:0007669"/>
    <property type="project" value="UniProtKB-UniPathway"/>
</dbReference>
<evidence type="ECO:0000256" key="9">
    <source>
        <dbReference type="RuleBase" id="RU004474"/>
    </source>
</evidence>
<dbReference type="EMBL" id="PIUM01000010">
    <property type="protein sequence ID" value="PKU24606.1"/>
    <property type="molecule type" value="Genomic_DNA"/>
</dbReference>
<dbReference type="GO" id="GO:0046452">
    <property type="term" value="P:dihydrofolate metabolic process"/>
    <property type="evidence" value="ECO:0007669"/>
    <property type="project" value="TreeGrafter"/>
</dbReference>
<keyword evidence="12" id="KW-1185">Reference proteome</keyword>
<dbReference type="InterPro" id="IPR017925">
    <property type="entry name" value="DHFR_CS"/>
</dbReference>
<dbReference type="PRINTS" id="PR00070">
    <property type="entry name" value="DHFR"/>
</dbReference>
<dbReference type="GO" id="GO:0004146">
    <property type="term" value="F:dihydrofolate reductase activity"/>
    <property type="evidence" value="ECO:0007669"/>
    <property type="project" value="UniProtKB-EC"/>
</dbReference>
<gene>
    <name evidence="11" type="ORF">CWS72_10930</name>
</gene>
<evidence type="ECO:0000256" key="7">
    <source>
        <dbReference type="ARBA" id="ARBA00025067"/>
    </source>
</evidence>
<dbReference type="FunFam" id="3.40.430.10:FF:000001">
    <property type="entry name" value="Dihydrofolate reductase"/>
    <property type="match status" value="1"/>
</dbReference>
<evidence type="ECO:0000259" key="10">
    <source>
        <dbReference type="PROSITE" id="PS51330"/>
    </source>
</evidence>
<comment type="similarity">
    <text evidence="2 8 9">Belongs to the dihydrofolate reductase family.</text>
</comment>
<evidence type="ECO:0000256" key="4">
    <source>
        <dbReference type="ARBA" id="ARBA00022563"/>
    </source>
</evidence>
<evidence type="ECO:0000313" key="12">
    <source>
        <dbReference type="Proteomes" id="UP000233293"/>
    </source>
</evidence>
<evidence type="ECO:0000256" key="2">
    <source>
        <dbReference type="ARBA" id="ARBA00009539"/>
    </source>
</evidence>
<dbReference type="PANTHER" id="PTHR48069:SF3">
    <property type="entry name" value="DIHYDROFOLATE REDUCTASE"/>
    <property type="match status" value="1"/>
</dbReference>